<feature type="transmembrane region" description="Helical" evidence="5">
    <location>
        <begin position="12"/>
        <end position="31"/>
    </location>
</feature>
<keyword evidence="4 5" id="KW-0472">Membrane</keyword>
<dbReference type="PANTHER" id="PTHR16201">
    <property type="entry name" value="SEVEN TRANSMEMBRANE PROTEIN 1-RELATED"/>
    <property type="match status" value="1"/>
</dbReference>
<dbReference type="HOGENOM" id="CLU_033734_2_1_1"/>
<dbReference type="SMART" id="SM00679">
    <property type="entry name" value="CTNS"/>
    <property type="match status" value="2"/>
</dbReference>
<dbReference type="InterPro" id="IPR051415">
    <property type="entry name" value="LAAT-1"/>
</dbReference>
<evidence type="ECO:0000256" key="4">
    <source>
        <dbReference type="ARBA" id="ARBA00023136"/>
    </source>
</evidence>
<keyword evidence="7" id="KW-1185">Reference proteome</keyword>
<evidence type="ECO:0000256" key="1">
    <source>
        <dbReference type="ARBA" id="ARBA00004141"/>
    </source>
</evidence>
<sequence>MAQGECNAKHDWFTAMLTFGLCCGLIISYAPQHYRIINKGTSIGLSPWFLLLGSTSAAAGMFNMMTLQWHILRCCRLLPLGNCIELSAGVVQVGLQWLLFTMILLLYMKYYPSELKYEVETYGIRGSDQQILRKRDQWQTSILLTWIVAVHFVIVFATTVYLLSNKTLSPTDPSISTWATFLGVSSAVLAAIQYAPQLAYTFNIKLVGALSIPMMMIQTPGAILMVLSIALRPGTNWTSWITFAVAGIMQGTLLAMCLAWKVRQRRLGVDDFGQKSGVVAPAEAIVDEATPLLLSG</sequence>
<dbReference type="Pfam" id="PF04193">
    <property type="entry name" value="PQ-loop"/>
    <property type="match status" value="2"/>
</dbReference>
<dbReference type="Proteomes" id="UP000054549">
    <property type="component" value="Unassembled WGS sequence"/>
</dbReference>
<feature type="transmembrane region" description="Helical" evidence="5">
    <location>
        <begin position="43"/>
        <end position="66"/>
    </location>
</feature>
<evidence type="ECO:0008006" key="8">
    <source>
        <dbReference type="Google" id="ProtNLM"/>
    </source>
</evidence>
<dbReference type="GO" id="GO:0016020">
    <property type="term" value="C:membrane"/>
    <property type="evidence" value="ECO:0007669"/>
    <property type="project" value="UniProtKB-SubCell"/>
</dbReference>
<proteinExistence type="predicted"/>
<reference evidence="6 7" key="1">
    <citation type="submission" date="2014-04" db="EMBL/GenBank/DDBJ databases">
        <title>Evolutionary Origins and Diversification of the Mycorrhizal Mutualists.</title>
        <authorList>
            <consortium name="DOE Joint Genome Institute"/>
            <consortium name="Mycorrhizal Genomics Consortium"/>
            <person name="Kohler A."/>
            <person name="Kuo A."/>
            <person name="Nagy L.G."/>
            <person name="Floudas D."/>
            <person name="Copeland A."/>
            <person name="Barry K.W."/>
            <person name="Cichocki N."/>
            <person name="Veneault-Fourrey C."/>
            <person name="LaButti K."/>
            <person name="Lindquist E.A."/>
            <person name="Lipzen A."/>
            <person name="Lundell T."/>
            <person name="Morin E."/>
            <person name="Murat C."/>
            <person name="Riley R."/>
            <person name="Ohm R."/>
            <person name="Sun H."/>
            <person name="Tunlid A."/>
            <person name="Henrissat B."/>
            <person name="Grigoriev I.V."/>
            <person name="Hibbett D.S."/>
            <person name="Martin F."/>
        </authorList>
    </citation>
    <scope>NUCLEOTIDE SEQUENCE [LARGE SCALE GENOMIC DNA]</scope>
    <source>
        <strain evidence="6 7">Koide BX008</strain>
    </source>
</reference>
<keyword evidence="2 5" id="KW-0812">Transmembrane</keyword>
<organism evidence="6 7">
    <name type="scientific">Amanita muscaria (strain Koide BX008)</name>
    <dbReference type="NCBI Taxonomy" id="946122"/>
    <lineage>
        <taxon>Eukaryota</taxon>
        <taxon>Fungi</taxon>
        <taxon>Dikarya</taxon>
        <taxon>Basidiomycota</taxon>
        <taxon>Agaricomycotina</taxon>
        <taxon>Agaricomycetes</taxon>
        <taxon>Agaricomycetidae</taxon>
        <taxon>Agaricales</taxon>
        <taxon>Pluteineae</taxon>
        <taxon>Amanitaceae</taxon>
        <taxon>Amanita</taxon>
    </lineage>
</organism>
<name>A0A0C2X2P5_AMAMK</name>
<comment type="subcellular location">
    <subcellularLocation>
        <location evidence="1">Membrane</location>
        <topology evidence="1">Multi-pass membrane protein</topology>
    </subcellularLocation>
</comment>
<evidence type="ECO:0000313" key="6">
    <source>
        <dbReference type="EMBL" id="KIL68412.1"/>
    </source>
</evidence>
<protein>
    <recommendedName>
        <fullName evidence="8">PQ loop repeat protein</fullName>
    </recommendedName>
</protein>
<dbReference type="EMBL" id="KN818228">
    <property type="protein sequence ID" value="KIL68412.1"/>
    <property type="molecule type" value="Genomic_DNA"/>
</dbReference>
<dbReference type="AlphaFoldDB" id="A0A0C2X2P5"/>
<gene>
    <name evidence="6" type="ORF">M378DRAFT_190850</name>
</gene>
<evidence type="ECO:0000313" key="7">
    <source>
        <dbReference type="Proteomes" id="UP000054549"/>
    </source>
</evidence>
<evidence type="ECO:0000256" key="3">
    <source>
        <dbReference type="ARBA" id="ARBA00022989"/>
    </source>
</evidence>
<feature type="transmembrane region" description="Helical" evidence="5">
    <location>
        <begin position="237"/>
        <end position="260"/>
    </location>
</feature>
<feature type="transmembrane region" description="Helical" evidence="5">
    <location>
        <begin position="86"/>
        <end position="107"/>
    </location>
</feature>
<feature type="transmembrane region" description="Helical" evidence="5">
    <location>
        <begin position="142"/>
        <end position="163"/>
    </location>
</feature>
<dbReference type="InParanoid" id="A0A0C2X2P5"/>
<dbReference type="PANTHER" id="PTHR16201:SF11">
    <property type="entry name" value="PQ-LOOP REPEAT-CONTAINING PROTEIN"/>
    <property type="match status" value="1"/>
</dbReference>
<accession>A0A0C2X2P5</accession>
<feature type="transmembrane region" description="Helical" evidence="5">
    <location>
        <begin position="206"/>
        <end position="231"/>
    </location>
</feature>
<evidence type="ECO:0000256" key="2">
    <source>
        <dbReference type="ARBA" id="ARBA00022692"/>
    </source>
</evidence>
<feature type="transmembrane region" description="Helical" evidence="5">
    <location>
        <begin position="175"/>
        <end position="194"/>
    </location>
</feature>
<dbReference type="Gene3D" id="1.20.1280.290">
    <property type="match status" value="1"/>
</dbReference>
<dbReference type="OrthoDB" id="19344at2759"/>
<evidence type="ECO:0000256" key="5">
    <source>
        <dbReference type="SAM" id="Phobius"/>
    </source>
</evidence>
<dbReference type="InterPro" id="IPR006603">
    <property type="entry name" value="PQ-loop_rpt"/>
</dbReference>
<keyword evidence="3 5" id="KW-1133">Transmembrane helix</keyword>